<dbReference type="EMBL" id="CAKLCB010000012">
    <property type="protein sequence ID" value="CAH0513428.1"/>
    <property type="molecule type" value="Genomic_DNA"/>
</dbReference>
<evidence type="ECO:0000256" key="5">
    <source>
        <dbReference type="ARBA" id="ARBA00022989"/>
    </source>
</evidence>
<sequence length="288" mass="31490">MTTSNTKQMTEDANAQLGIHLEDLSKKTPPSPFLFPRSFLNMHLLYNMVGVHPFLPVYPPQILQWQQPNPITESCMGKFFLSAAMGYVMGNAFGLVLGSYEGITPPVPLPGQRELPKVPWRESLAGSWRVTAGKCRYWGNNFLVISAMFSGLECTAEKIRGRHDVGNELVAGCATGAALAAGQGFQAQCLGCAGFAAFSRVAAAYGCTSRVRGNRSDYSSRSNLEVLRLYIIPLVAYFAELTERRKHPRLCQVNVTASGKSNPQHGMGVLLRVPEDRTFAAIELMASL</sequence>
<dbReference type="PANTHER" id="PTHR14110">
    <property type="entry name" value="MITOCHONDRIAL IMPORT INNER MEMBRANE TRANSLOCASE SUBUNIT TIM22"/>
    <property type="match status" value="1"/>
</dbReference>
<dbReference type="InterPro" id="IPR039175">
    <property type="entry name" value="TIM22"/>
</dbReference>
<keyword evidence="4 8" id="KW-0999">Mitochondrion inner membrane</keyword>
<evidence type="ECO:0000256" key="1">
    <source>
        <dbReference type="ARBA" id="ARBA00004448"/>
    </source>
</evidence>
<proteinExistence type="inferred from homology"/>
<evidence type="ECO:0000313" key="10">
    <source>
        <dbReference type="Proteomes" id="UP001158986"/>
    </source>
</evidence>
<dbReference type="Proteomes" id="UP001158986">
    <property type="component" value="Unassembled WGS sequence"/>
</dbReference>
<organism evidence="9 10">
    <name type="scientific">Peronospora belbahrii</name>
    <dbReference type="NCBI Taxonomy" id="622444"/>
    <lineage>
        <taxon>Eukaryota</taxon>
        <taxon>Sar</taxon>
        <taxon>Stramenopiles</taxon>
        <taxon>Oomycota</taxon>
        <taxon>Peronosporomycetes</taxon>
        <taxon>Peronosporales</taxon>
        <taxon>Peronosporaceae</taxon>
        <taxon>Peronospora</taxon>
    </lineage>
</organism>
<keyword evidence="8" id="KW-0813">Transport</keyword>
<keyword evidence="5" id="KW-1133">Transmembrane helix</keyword>
<comment type="function">
    <text evidence="8">Essential core component of the TIM22 complex, a complex that mediates the import and insertion of multi-pass transmembrane proteins into the mitochondrial inner membrane. In the TIM22 complex, it constitutes the voltage-activated and signal-gated channel. Forms a twin-pore translocase that uses the membrane potential as external driving force in 2 voltage-dependent steps.</text>
</comment>
<comment type="similarity">
    <text evidence="2 8">Belongs to the Tim17/Tim22/Tim23 family.</text>
</comment>
<keyword evidence="7" id="KW-0472">Membrane</keyword>
<reference evidence="9 10" key="1">
    <citation type="submission" date="2021-11" db="EMBL/GenBank/DDBJ databases">
        <authorList>
            <person name="Islam A."/>
            <person name="Islam S."/>
            <person name="Flora M.S."/>
            <person name="Rahman M."/>
            <person name="Ziaur R.M."/>
            <person name="Epstein J.H."/>
            <person name="Hassan M."/>
            <person name="Klassen M."/>
            <person name="Woodard K."/>
            <person name="Webb A."/>
            <person name="Webby R.J."/>
            <person name="El Zowalaty M.E."/>
        </authorList>
    </citation>
    <scope>NUCLEOTIDE SEQUENCE [LARGE SCALE GENOMIC DNA]</scope>
    <source>
        <strain evidence="9">Pbs1</strain>
    </source>
</reference>
<accession>A0ABN8CQ57</accession>
<evidence type="ECO:0000256" key="8">
    <source>
        <dbReference type="RuleBase" id="RU367038"/>
    </source>
</evidence>
<evidence type="ECO:0000256" key="4">
    <source>
        <dbReference type="ARBA" id="ARBA00022792"/>
    </source>
</evidence>
<gene>
    <name evidence="9" type="ORF">PBS001_LOCUS241</name>
</gene>
<dbReference type="PANTHER" id="PTHR14110:SF0">
    <property type="entry name" value="MITOCHONDRIAL IMPORT INNER MEMBRANE TRANSLOCASE SUBUNIT TIM22"/>
    <property type="match status" value="1"/>
</dbReference>
<dbReference type="Pfam" id="PF02466">
    <property type="entry name" value="Tim17"/>
    <property type="match status" value="1"/>
</dbReference>
<comment type="subunit">
    <text evidence="8">Component of the TIM22 complex.</text>
</comment>
<comment type="caution">
    <text evidence="9">The sequence shown here is derived from an EMBL/GenBank/DDBJ whole genome shotgun (WGS) entry which is preliminary data.</text>
</comment>
<evidence type="ECO:0000256" key="2">
    <source>
        <dbReference type="ARBA" id="ARBA00008444"/>
    </source>
</evidence>
<keyword evidence="10" id="KW-1185">Reference proteome</keyword>
<keyword evidence="8" id="KW-0811">Translocation</keyword>
<evidence type="ECO:0000256" key="3">
    <source>
        <dbReference type="ARBA" id="ARBA00022692"/>
    </source>
</evidence>
<keyword evidence="3" id="KW-0812">Transmembrane</keyword>
<protein>
    <recommendedName>
        <fullName evidence="8">Mitochondrial import inner membrane translocase subunit TIM22</fullName>
    </recommendedName>
</protein>
<evidence type="ECO:0000256" key="6">
    <source>
        <dbReference type="ARBA" id="ARBA00023128"/>
    </source>
</evidence>
<evidence type="ECO:0000256" key="7">
    <source>
        <dbReference type="ARBA" id="ARBA00023136"/>
    </source>
</evidence>
<keyword evidence="8" id="KW-0653">Protein transport</keyword>
<evidence type="ECO:0000313" key="9">
    <source>
        <dbReference type="EMBL" id="CAH0513428.1"/>
    </source>
</evidence>
<name>A0ABN8CQ57_9STRA</name>
<keyword evidence="6 8" id="KW-0496">Mitochondrion</keyword>
<comment type="subcellular location">
    <subcellularLocation>
        <location evidence="1 8">Mitochondrion inner membrane</location>
        <topology evidence="1 8">Multi-pass membrane protein</topology>
    </subcellularLocation>
</comment>